<dbReference type="GO" id="GO:0005694">
    <property type="term" value="C:chromosome"/>
    <property type="evidence" value="ECO:0007669"/>
    <property type="project" value="InterPro"/>
</dbReference>
<dbReference type="EMBL" id="DPMF01000191">
    <property type="protein sequence ID" value="HCV80994.1"/>
    <property type="molecule type" value="Genomic_DNA"/>
</dbReference>
<proteinExistence type="predicted"/>
<dbReference type="GO" id="GO:0003677">
    <property type="term" value="F:DNA binding"/>
    <property type="evidence" value="ECO:0007669"/>
    <property type="project" value="InterPro"/>
</dbReference>
<dbReference type="AlphaFoldDB" id="A0A3D5IZ73"/>
<keyword evidence="1" id="KW-0812">Transmembrane</keyword>
<dbReference type="GO" id="GO:0006265">
    <property type="term" value="P:DNA topological change"/>
    <property type="evidence" value="ECO:0007669"/>
    <property type="project" value="InterPro"/>
</dbReference>
<dbReference type="OMA" id="GWIFGNE"/>
<evidence type="ECO:0000313" key="3">
    <source>
        <dbReference type="EMBL" id="HCV80994.1"/>
    </source>
</evidence>
<organism evidence="3 4">
    <name type="scientific">Zunongwangia profunda</name>
    <dbReference type="NCBI Taxonomy" id="398743"/>
    <lineage>
        <taxon>Bacteria</taxon>
        <taxon>Pseudomonadati</taxon>
        <taxon>Bacteroidota</taxon>
        <taxon>Flavobacteriia</taxon>
        <taxon>Flavobacteriales</taxon>
        <taxon>Flavobacteriaceae</taxon>
        <taxon>Zunongwangia</taxon>
    </lineage>
</organism>
<dbReference type="RefSeq" id="WP_013073780.1">
    <property type="nucleotide sequence ID" value="NZ_CALFQJ010000014.1"/>
</dbReference>
<sequence length="254" mass="30285">MELTFLLIIFMVFFVGSDFVMNVAIPRMKGNYGERRVAAKLRRLHKRDYIVLNNILLQTGDSSSQIDHIVICSSGIFVIETKHYKGWIHGHQKSDYWSQTIFKHHTKFKNPIRQNWTHVFALKKFHPNFQKLKYYPIVVFSGRARLRNVTSELPVLYRWQLIRYIRTENNQNRLSPDQRLWIAETIKSKNLKRRKDRKNHNRKVKRGIKDRKIKAHLNICPRCQGDLLLKEGRYGNFYGCSNYPNCTYTKSLRS</sequence>
<dbReference type="Pfam" id="PF08378">
    <property type="entry name" value="NERD"/>
    <property type="match status" value="1"/>
</dbReference>
<dbReference type="SUPFAM" id="SSF57783">
    <property type="entry name" value="Zinc beta-ribbon"/>
    <property type="match status" value="1"/>
</dbReference>
<dbReference type="InterPro" id="IPR013498">
    <property type="entry name" value="Topo_IA_Znf"/>
</dbReference>
<dbReference type="Proteomes" id="UP000264330">
    <property type="component" value="Unassembled WGS sequence"/>
</dbReference>
<comment type="caution">
    <text evidence="3">The sequence shown here is derived from an EMBL/GenBank/DDBJ whole genome shotgun (WGS) entry which is preliminary data.</text>
</comment>
<keyword evidence="1" id="KW-0472">Membrane</keyword>
<protein>
    <recommendedName>
        <fullName evidence="2">NERD domain-containing protein</fullName>
    </recommendedName>
</protein>
<feature type="domain" description="NERD" evidence="2">
    <location>
        <begin position="29"/>
        <end position="145"/>
    </location>
</feature>
<evidence type="ECO:0000313" key="4">
    <source>
        <dbReference type="Proteomes" id="UP000264330"/>
    </source>
</evidence>
<keyword evidence="1" id="KW-1133">Transmembrane helix</keyword>
<dbReference type="Pfam" id="PF01396">
    <property type="entry name" value="Zn_ribbon_Top1"/>
    <property type="match status" value="1"/>
</dbReference>
<name>A0A3D5IZ73_9FLAO</name>
<dbReference type="InterPro" id="IPR011528">
    <property type="entry name" value="NERD"/>
</dbReference>
<dbReference type="GO" id="GO:0003916">
    <property type="term" value="F:DNA topoisomerase activity"/>
    <property type="evidence" value="ECO:0007669"/>
    <property type="project" value="InterPro"/>
</dbReference>
<dbReference type="Gene3D" id="3.30.65.10">
    <property type="entry name" value="Bacterial Topoisomerase I, domain 1"/>
    <property type="match status" value="1"/>
</dbReference>
<gene>
    <name evidence="3" type="ORF">DGQ38_08100</name>
</gene>
<evidence type="ECO:0000259" key="2">
    <source>
        <dbReference type="PROSITE" id="PS50965"/>
    </source>
</evidence>
<reference evidence="3 4" key="1">
    <citation type="journal article" date="2018" name="Nat. Biotechnol.">
        <title>A standardized bacterial taxonomy based on genome phylogeny substantially revises the tree of life.</title>
        <authorList>
            <person name="Parks D.H."/>
            <person name="Chuvochina M."/>
            <person name="Waite D.W."/>
            <person name="Rinke C."/>
            <person name="Skarshewski A."/>
            <person name="Chaumeil P.A."/>
            <person name="Hugenholtz P."/>
        </authorList>
    </citation>
    <scope>NUCLEOTIDE SEQUENCE [LARGE SCALE GENOMIC DNA]</scope>
    <source>
        <strain evidence="3">UBA9359</strain>
    </source>
</reference>
<accession>A0A3D5IZ73</accession>
<feature type="transmembrane region" description="Helical" evidence="1">
    <location>
        <begin position="6"/>
        <end position="25"/>
    </location>
</feature>
<dbReference type="PROSITE" id="PS50965">
    <property type="entry name" value="NERD"/>
    <property type="match status" value="1"/>
</dbReference>
<evidence type="ECO:0000256" key="1">
    <source>
        <dbReference type="SAM" id="Phobius"/>
    </source>
</evidence>